<evidence type="ECO:0000256" key="1">
    <source>
        <dbReference type="SAM" id="MobiDB-lite"/>
    </source>
</evidence>
<evidence type="ECO:0000313" key="3">
    <source>
        <dbReference type="EMBL" id="DAD42956.1"/>
    </source>
</evidence>
<comment type="caution">
    <text evidence="3">The sequence shown here is derived from an EMBL/GenBank/DDBJ whole genome shotgun (WGS) entry which is preliminary data.</text>
</comment>
<dbReference type="Proteomes" id="UP000607653">
    <property type="component" value="Unassembled WGS sequence"/>
</dbReference>
<dbReference type="EMBL" id="DUZY01000006">
    <property type="protein sequence ID" value="DAD42956.1"/>
    <property type="molecule type" value="Genomic_DNA"/>
</dbReference>
<gene>
    <name evidence="3" type="ORF">HUJ06_001186</name>
</gene>
<dbReference type="AlphaFoldDB" id="A0A822ZIV6"/>
<proteinExistence type="predicted"/>
<feature type="region of interest" description="Disordered" evidence="1">
    <location>
        <begin position="22"/>
        <end position="64"/>
    </location>
</feature>
<keyword evidence="4" id="KW-1185">Reference proteome</keyword>
<sequence length="131" mass="14587">MGLDRRNKSVFEKGEYSKAKRCLNFGQHSDQTGDRRKPGPIPNNSSMTTKPVDLDQIRKGRKDESDRWSLCLIGKILGEPEPIKSISGRMMEWGLKGKMGVKSIGNGFFLISCASSDDYNIVPLCYGSKQA</sequence>
<feature type="domain" description="DUF4283" evidence="2">
    <location>
        <begin position="66"/>
        <end position="122"/>
    </location>
</feature>
<protein>
    <recommendedName>
        <fullName evidence="2">DUF4283 domain-containing protein</fullName>
    </recommendedName>
</protein>
<evidence type="ECO:0000313" key="4">
    <source>
        <dbReference type="Proteomes" id="UP000607653"/>
    </source>
</evidence>
<feature type="compositionally biased region" description="Basic and acidic residues" evidence="1">
    <location>
        <begin position="52"/>
        <end position="64"/>
    </location>
</feature>
<reference evidence="3 4" key="1">
    <citation type="journal article" date="2020" name="Mol. Biol. Evol.">
        <title>Distinct Expression and Methylation Patterns for Genes with Different Fates following a Single Whole-Genome Duplication in Flowering Plants.</title>
        <authorList>
            <person name="Shi T."/>
            <person name="Rahmani R.S."/>
            <person name="Gugger P.F."/>
            <person name="Wang M."/>
            <person name="Li H."/>
            <person name="Zhang Y."/>
            <person name="Li Z."/>
            <person name="Wang Q."/>
            <person name="Van de Peer Y."/>
            <person name="Marchal K."/>
            <person name="Chen J."/>
        </authorList>
    </citation>
    <scope>NUCLEOTIDE SEQUENCE [LARGE SCALE GENOMIC DNA]</scope>
    <source>
        <tissue evidence="3">Leaf</tissue>
    </source>
</reference>
<dbReference type="Pfam" id="PF14111">
    <property type="entry name" value="DUF4283"/>
    <property type="match status" value="1"/>
</dbReference>
<organism evidence="3 4">
    <name type="scientific">Nelumbo nucifera</name>
    <name type="common">Sacred lotus</name>
    <dbReference type="NCBI Taxonomy" id="4432"/>
    <lineage>
        <taxon>Eukaryota</taxon>
        <taxon>Viridiplantae</taxon>
        <taxon>Streptophyta</taxon>
        <taxon>Embryophyta</taxon>
        <taxon>Tracheophyta</taxon>
        <taxon>Spermatophyta</taxon>
        <taxon>Magnoliopsida</taxon>
        <taxon>Proteales</taxon>
        <taxon>Nelumbonaceae</taxon>
        <taxon>Nelumbo</taxon>
    </lineage>
</organism>
<accession>A0A822ZIV6</accession>
<dbReference type="InterPro" id="IPR025558">
    <property type="entry name" value="DUF4283"/>
</dbReference>
<name>A0A822ZIV6_NELNU</name>
<evidence type="ECO:0000259" key="2">
    <source>
        <dbReference type="Pfam" id="PF14111"/>
    </source>
</evidence>